<sequence length="243" mass="27098">MLADGDKGKRSATWLASKLYAWKKRKNPFSIALLVDEFMKLITAEEQNDAAGAEEKSITADVEDKATGDEAEQDSEDDQPQEEEKMDEVKEYRVVSKTLKGIIKESFDYQLLLQRMEGLQDSCHKAIHGLSASINILVDLVLDGQFTAAAQYFDFSSIDLHNRGIGADTHRMAVLGDIDQNALQLFNFHGFYRILCSVVGQKKSKIKNPVLDVLSTHLQQDHRAPFTCGSWIQSSSALPICVS</sequence>
<feature type="region of interest" description="Disordered" evidence="1">
    <location>
        <begin position="48"/>
        <end position="89"/>
    </location>
</feature>
<keyword evidence="3" id="KW-1185">Reference proteome</keyword>
<feature type="compositionally biased region" description="Basic and acidic residues" evidence="1">
    <location>
        <begin position="53"/>
        <end position="68"/>
    </location>
</feature>
<evidence type="ECO:0000313" key="2">
    <source>
        <dbReference type="EMBL" id="CEP10144.1"/>
    </source>
</evidence>
<name>A0A0B7N4X5_9FUNG</name>
<protein>
    <submittedName>
        <fullName evidence="2">Uncharacterized protein</fullName>
    </submittedName>
</protein>
<evidence type="ECO:0000313" key="3">
    <source>
        <dbReference type="Proteomes" id="UP000054107"/>
    </source>
</evidence>
<dbReference type="Proteomes" id="UP000054107">
    <property type="component" value="Unassembled WGS sequence"/>
</dbReference>
<gene>
    <name evidence="2" type="primary">PARPA_03780.1 scaffold 9785</name>
</gene>
<reference evidence="2 3" key="1">
    <citation type="submission" date="2014-09" db="EMBL/GenBank/DDBJ databases">
        <authorList>
            <person name="Ellenberger Sabrina"/>
        </authorList>
    </citation>
    <scope>NUCLEOTIDE SEQUENCE [LARGE SCALE GENOMIC DNA]</scope>
    <source>
        <strain evidence="2 3">CBS 412.66</strain>
    </source>
</reference>
<dbReference type="EMBL" id="LN723286">
    <property type="protein sequence ID" value="CEP10144.1"/>
    <property type="molecule type" value="Genomic_DNA"/>
</dbReference>
<organism evidence="2 3">
    <name type="scientific">Parasitella parasitica</name>
    <dbReference type="NCBI Taxonomy" id="35722"/>
    <lineage>
        <taxon>Eukaryota</taxon>
        <taxon>Fungi</taxon>
        <taxon>Fungi incertae sedis</taxon>
        <taxon>Mucoromycota</taxon>
        <taxon>Mucoromycotina</taxon>
        <taxon>Mucoromycetes</taxon>
        <taxon>Mucorales</taxon>
        <taxon>Mucorineae</taxon>
        <taxon>Mucoraceae</taxon>
        <taxon>Parasitella</taxon>
    </lineage>
</organism>
<proteinExistence type="predicted"/>
<feature type="compositionally biased region" description="Acidic residues" evidence="1">
    <location>
        <begin position="69"/>
        <end position="86"/>
    </location>
</feature>
<evidence type="ECO:0000256" key="1">
    <source>
        <dbReference type="SAM" id="MobiDB-lite"/>
    </source>
</evidence>
<accession>A0A0B7N4X5</accession>
<dbReference type="AlphaFoldDB" id="A0A0B7N4X5"/>